<dbReference type="InterPro" id="IPR041425">
    <property type="entry name" value="C3/4/5_MG1"/>
</dbReference>
<dbReference type="FunFam" id="2.60.40.1940:FF:000001">
    <property type="entry name" value="Complement component C3"/>
    <property type="match status" value="1"/>
</dbReference>
<evidence type="ECO:0000259" key="5">
    <source>
        <dbReference type="Pfam" id="PF17791"/>
    </source>
</evidence>
<accession>G3N969</accession>
<protein>
    <submittedName>
        <fullName evidence="6">Uncharacterized protein</fullName>
    </submittedName>
</protein>
<evidence type="ECO:0000259" key="4">
    <source>
        <dbReference type="Pfam" id="PF17790"/>
    </source>
</evidence>
<evidence type="ECO:0000313" key="6">
    <source>
        <dbReference type="Ensembl" id="ENSGACP00000001858.2"/>
    </source>
</evidence>
<evidence type="ECO:0000313" key="7">
    <source>
        <dbReference type="Proteomes" id="UP000007635"/>
    </source>
</evidence>
<dbReference type="Pfam" id="PF17791">
    <property type="entry name" value="MG3"/>
    <property type="match status" value="1"/>
</dbReference>
<feature type="domain" description="Complement C3/4/5 macroglobulin" evidence="4">
    <location>
        <begin position="10"/>
        <end position="107"/>
    </location>
</feature>
<dbReference type="Gene3D" id="2.60.40.1930">
    <property type="match status" value="2"/>
</dbReference>
<sequence>QISHTLDPSVMSAPNLLRVGTAEQIFVECQDCTGGDINVIISVLSHPTKDEELANTAVTLNAGNHFQQLGRITIPARYFSREASTKHYVYLKAQFPDRVLEKVVMLSFQSGYIFIQTDKTLYTPKDKNLQKLWNVLLTEFTPENIVLPLDPVVLKSGIHSGDYQLPEIASSGLWKVVTRFHSNPQLSYSAEFEVKEYVLPSFEVKLKPTSSFFYVDSGEFTVNIEAKYLFDEWVDGTAFVVFGVIQEDQKQSFPSSLQRVPITKGHGEVTLKREHITNTFPEILDLVGTSMFVAVSVLTESGKKDSVFVPYHITVHVI</sequence>
<feature type="domain" description="Macroglobulin" evidence="5">
    <location>
        <begin position="196"/>
        <end position="279"/>
    </location>
</feature>
<reference evidence="6" key="3">
    <citation type="submission" date="2025-09" db="UniProtKB">
        <authorList>
            <consortium name="Ensembl"/>
        </authorList>
    </citation>
    <scope>IDENTIFICATION</scope>
</reference>
<evidence type="ECO:0000256" key="3">
    <source>
        <dbReference type="ARBA" id="ARBA00023157"/>
    </source>
</evidence>
<keyword evidence="7" id="KW-1185">Reference proteome</keyword>
<dbReference type="PANTHER" id="PTHR11412:SF81">
    <property type="entry name" value="COMPLEMENT C3"/>
    <property type="match status" value="1"/>
</dbReference>
<name>G3N969_GASAC</name>
<dbReference type="Pfam" id="PF17790">
    <property type="entry name" value="MG1"/>
    <property type="match status" value="1"/>
</dbReference>
<dbReference type="GeneTree" id="ENSGT00940000154063"/>
<dbReference type="Ensembl" id="ENSGACT00000001860.2">
    <property type="protein sequence ID" value="ENSGACP00000001858.2"/>
    <property type="gene ID" value="ENSGACG00000001432.2"/>
</dbReference>
<dbReference type="Bgee" id="ENSGACG00000001432">
    <property type="expression patterns" value="Expressed in embryo and 1 other cell type or tissue"/>
</dbReference>
<proteinExistence type="predicted"/>
<evidence type="ECO:0000256" key="2">
    <source>
        <dbReference type="ARBA" id="ARBA00022525"/>
    </source>
</evidence>
<evidence type="ECO:0000256" key="1">
    <source>
        <dbReference type="ARBA" id="ARBA00004613"/>
    </source>
</evidence>
<dbReference type="STRING" id="69293.ENSGACP00000001858"/>
<reference evidence="6" key="2">
    <citation type="submission" date="2025-08" db="UniProtKB">
        <authorList>
            <consortium name="Ensembl"/>
        </authorList>
    </citation>
    <scope>IDENTIFICATION</scope>
</reference>
<keyword evidence="2" id="KW-0964">Secreted</keyword>
<keyword evidence="3" id="KW-1015">Disulfide bond</keyword>
<dbReference type="OMA" id="DIKHLAC"/>
<dbReference type="InParanoid" id="G3N969"/>
<reference evidence="6 7" key="1">
    <citation type="journal article" date="2021" name="G3 (Bethesda)">
        <title>Improved contiguity of the threespine stickleback genome using long-read sequencing.</title>
        <authorList>
            <person name="Nath S."/>
            <person name="Shaw D.E."/>
            <person name="White M.A."/>
        </authorList>
    </citation>
    <scope>NUCLEOTIDE SEQUENCE [LARGE SCALE GENOMIC DNA]</scope>
    <source>
        <strain evidence="6 7">Lake Benthic</strain>
    </source>
</reference>
<dbReference type="GO" id="GO:0005576">
    <property type="term" value="C:extracellular region"/>
    <property type="evidence" value="ECO:0007669"/>
    <property type="project" value="UniProtKB-SubCell"/>
</dbReference>
<dbReference type="Proteomes" id="UP000007635">
    <property type="component" value="Unassembled WGS sequence"/>
</dbReference>
<organism evidence="6 7">
    <name type="scientific">Gasterosteus aculeatus aculeatus</name>
    <name type="common">three-spined stickleback</name>
    <dbReference type="NCBI Taxonomy" id="481459"/>
    <lineage>
        <taxon>Eukaryota</taxon>
        <taxon>Metazoa</taxon>
        <taxon>Chordata</taxon>
        <taxon>Craniata</taxon>
        <taxon>Vertebrata</taxon>
        <taxon>Euteleostomi</taxon>
        <taxon>Actinopterygii</taxon>
        <taxon>Neopterygii</taxon>
        <taxon>Teleostei</taxon>
        <taxon>Neoteleostei</taxon>
        <taxon>Acanthomorphata</taxon>
        <taxon>Eupercaria</taxon>
        <taxon>Perciformes</taxon>
        <taxon>Cottioidei</taxon>
        <taxon>Gasterosteales</taxon>
        <taxon>Gasterosteidae</taxon>
        <taxon>Gasterosteus</taxon>
    </lineage>
</organism>
<dbReference type="InterPro" id="IPR050473">
    <property type="entry name" value="A2M/Complement_sys"/>
</dbReference>
<dbReference type="eggNOG" id="KOG1366">
    <property type="taxonomic scope" value="Eukaryota"/>
</dbReference>
<dbReference type="InterPro" id="IPR041555">
    <property type="entry name" value="MG3"/>
</dbReference>
<dbReference type="Gene3D" id="2.60.40.1940">
    <property type="match status" value="1"/>
</dbReference>
<dbReference type="AlphaFoldDB" id="G3N969"/>
<comment type="subcellular location">
    <subcellularLocation>
        <location evidence="1">Secreted</location>
    </subcellularLocation>
</comment>
<dbReference type="PANTHER" id="PTHR11412">
    <property type="entry name" value="MACROGLOBULIN / COMPLEMENT"/>
    <property type="match status" value="1"/>
</dbReference>